<keyword evidence="1" id="KW-0479">Metal-binding</keyword>
<evidence type="ECO:0000256" key="1">
    <source>
        <dbReference type="ARBA" id="ARBA00022723"/>
    </source>
</evidence>
<keyword evidence="4" id="KW-0808">Transferase</keyword>
<keyword evidence="5" id="KW-1185">Reference proteome</keyword>
<reference evidence="4 5" key="1">
    <citation type="journal article" date="2014" name="Int. J. Syst. Evol. Microbiol.">
        <title>Sneathiella chungangensis sp. nov., isolated from a marine sand, and emended description of the genus Sneathiella.</title>
        <authorList>
            <person name="Siamphan C."/>
            <person name="Kim H."/>
            <person name="Lee J.S."/>
            <person name="Kim W."/>
        </authorList>
    </citation>
    <scope>NUCLEOTIDE SEQUENCE [LARGE SCALE GENOMIC DNA]</scope>
    <source>
        <strain evidence="4 5">KCTC 32476</strain>
    </source>
</reference>
<comment type="caution">
    <text evidence="4">The sequence shown here is derived from an EMBL/GenBank/DDBJ whole genome shotgun (WGS) entry which is preliminary data.</text>
</comment>
<feature type="domain" description="Sulfatase N-terminal" evidence="3">
    <location>
        <begin position="5"/>
        <end position="386"/>
    </location>
</feature>
<protein>
    <submittedName>
        <fullName evidence="4">Sulfatase-like hydrolase/transferase</fullName>
    </submittedName>
</protein>
<dbReference type="InterPro" id="IPR017850">
    <property type="entry name" value="Alkaline_phosphatase_core_sf"/>
</dbReference>
<sequence>MSRVKNILFIMCDQLRADYLACTGHPTLKTPNIDALAARGVIFTNAFCQAPVCGSSRMSFYTGRYVQSHGATYNNVPLKIGERTVGDHMRELGVSTGLIGKTHMQADLAGMKRLGIDKGSIQGVLAAECGFEPWERDDGLHPDAFVDPNLAYNDYLREQGYEGDNPWHSFANSGIDEKGEVASGWYLRNAHLAARIDKAHSETAYMTNRAMDKIAELGDTPWCLHLSYIKPHWPYIAPAPYHNMYSPQDVIAANRGEKEKADPHPVIKAFMGHEESVNFSDEEKRRHVIPAYMGLITEIDDHIGRLMAFLEEQGRLDDTLIVFTSDHGDYLGDHWLGEKEMFHEESVRIPMIIVDPSRDCDATRGGRIHALTEAIDLIPTFVDALGGEAKPHVLEGKSLLPLLRGENPAGWRDFAVSEADYAWRGARLALKLPPDQTRAYMIRTERWKYISYDQFRPQLFDLEKDPNELIDLGTSELHAEIRNEMEETLNHWLRHRRNRTTMAHDVIEERTDTAKKRGIYFGVW</sequence>
<dbReference type="RefSeq" id="WP_161337180.1">
    <property type="nucleotide sequence ID" value="NZ_JBHSDG010000002.1"/>
</dbReference>
<dbReference type="GO" id="GO:0016740">
    <property type="term" value="F:transferase activity"/>
    <property type="evidence" value="ECO:0007669"/>
    <property type="project" value="UniProtKB-KW"/>
</dbReference>
<gene>
    <name evidence="4" type="ORF">GQF03_00225</name>
</gene>
<dbReference type="EMBL" id="WTVA01000001">
    <property type="protein sequence ID" value="MZR20751.1"/>
    <property type="molecule type" value="Genomic_DNA"/>
</dbReference>
<dbReference type="InterPro" id="IPR000917">
    <property type="entry name" value="Sulfatase_N"/>
</dbReference>
<dbReference type="Pfam" id="PF00884">
    <property type="entry name" value="Sulfatase"/>
    <property type="match status" value="1"/>
</dbReference>
<dbReference type="PANTHER" id="PTHR45953">
    <property type="entry name" value="IDURONATE 2-SULFATASE"/>
    <property type="match status" value="1"/>
</dbReference>
<dbReference type="GO" id="GO:0008484">
    <property type="term" value="F:sulfuric ester hydrolase activity"/>
    <property type="evidence" value="ECO:0007669"/>
    <property type="project" value="TreeGrafter"/>
</dbReference>
<name>A0A845M9F9_9PROT</name>
<dbReference type="CDD" id="cd16028">
    <property type="entry name" value="PMH"/>
    <property type="match status" value="1"/>
</dbReference>
<organism evidence="4 5">
    <name type="scientific">Sneathiella chungangensis</name>
    <dbReference type="NCBI Taxonomy" id="1418234"/>
    <lineage>
        <taxon>Bacteria</taxon>
        <taxon>Pseudomonadati</taxon>
        <taxon>Pseudomonadota</taxon>
        <taxon>Alphaproteobacteria</taxon>
        <taxon>Sneathiellales</taxon>
        <taxon>Sneathiellaceae</taxon>
        <taxon>Sneathiella</taxon>
    </lineage>
</organism>
<evidence type="ECO:0000259" key="3">
    <source>
        <dbReference type="Pfam" id="PF00884"/>
    </source>
</evidence>
<accession>A0A845M9F9</accession>
<evidence type="ECO:0000313" key="5">
    <source>
        <dbReference type="Proteomes" id="UP000445696"/>
    </source>
</evidence>
<dbReference type="SUPFAM" id="SSF53649">
    <property type="entry name" value="Alkaline phosphatase-like"/>
    <property type="match status" value="1"/>
</dbReference>
<evidence type="ECO:0000313" key="4">
    <source>
        <dbReference type="EMBL" id="MZR20751.1"/>
    </source>
</evidence>
<dbReference type="PANTHER" id="PTHR45953:SF1">
    <property type="entry name" value="IDURONATE 2-SULFATASE"/>
    <property type="match status" value="1"/>
</dbReference>
<dbReference type="OrthoDB" id="9795675at2"/>
<keyword evidence="2 4" id="KW-0378">Hydrolase</keyword>
<dbReference type="AlphaFoldDB" id="A0A845M9F9"/>
<dbReference type="GO" id="GO:0046872">
    <property type="term" value="F:metal ion binding"/>
    <property type="evidence" value="ECO:0007669"/>
    <property type="project" value="UniProtKB-KW"/>
</dbReference>
<evidence type="ECO:0000256" key="2">
    <source>
        <dbReference type="ARBA" id="ARBA00022801"/>
    </source>
</evidence>
<dbReference type="FunFam" id="3.40.720.10:FF:000062">
    <property type="entry name" value="Probable sulfatase"/>
    <property type="match status" value="1"/>
</dbReference>
<dbReference type="Gene3D" id="3.40.720.10">
    <property type="entry name" value="Alkaline Phosphatase, subunit A"/>
    <property type="match status" value="1"/>
</dbReference>
<dbReference type="GO" id="GO:0005737">
    <property type="term" value="C:cytoplasm"/>
    <property type="evidence" value="ECO:0007669"/>
    <property type="project" value="TreeGrafter"/>
</dbReference>
<dbReference type="Proteomes" id="UP000445696">
    <property type="component" value="Unassembled WGS sequence"/>
</dbReference>
<proteinExistence type="predicted"/>